<dbReference type="SMART" id="SM00164">
    <property type="entry name" value="TBC"/>
    <property type="match status" value="1"/>
</dbReference>
<organism evidence="4 5">
    <name type="scientific">Tieghemostelium lacteum</name>
    <name type="common">Slime mold</name>
    <name type="synonym">Dictyostelium lacteum</name>
    <dbReference type="NCBI Taxonomy" id="361077"/>
    <lineage>
        <taxon>Eukaryota</taxon>
        <taxon>Amoebozoa</taxon>
        <taxon>Evosea</taxon>
        <taxon>Eumycetozoa</taxon>
        <taxon>Dictyostelia</taxon>
        <taxon>Dictyosteliales</taxon>
        <taxon>Raperosteliaceae</taxon>
        <taxon>Tieghemostelium</taxon>
    </lineage>
</organism>
<comment type="caution">
    <text evidence="4">The sequence shown here is derived from an EMBL/GenBank/DDBJ whole genome shotgun (WGS) entry which is preliminary data.</text>
</comment>
<dbReference type="Gene3D" id="1.10.8.270">
    <property type="entry name" value="putative rabgap domain of human tbc1 domain family member 14 like domains"/>
    <property type="match status" value="1"/>
</dbReference>
<dbReference type="Gene3D" id="1.10.472.80">
    <property type="entry name" value="Ypt/Rab-GAP domain of gyp1p, domain 3"/>
    <property type="match status" value="1"/>
</dbReference>
<keyword evidence="2" id="KW-1133">Transmembrane helix</keyword>
<dbReference type="EMBL" id="LODT01000037">
    <property type="protein sequence ID" value="KYQ90547.1"/>
    <property type="molecule type" value="Genomic_DNA"/>
</dbReference>
<feature type="region of interest" description="Disordered" evidence="1">
    <location>
        <begin position="408"/>
        <end position="436"/>
    </location>
</feature>
<reference evidence="4 5" key="1">
    <citation type="submission" date="2015-12" db="EMBL/GenBank/DDBJ databases">
        <title>Dictyostelia acquired genes for synthesis and detection of signals that induce cell-type specialization by lateral gene transfer from prokaryotes.</title>
        <authorList>
            <person name="Gloeckner G."/>
            <person name="Schaap P."/>
        </authorList>
    </citation>
    <scope>NUCLEOTIDE SEQUENCE [LARGE SCALE GENOMIC DNA]</scope>
    <source>
        <strain evidence="4 5">TK</strain>
    </source>
</reference>
<feature type="region of interest" description="Disordered" evidence="1">
    <location>
        <begin position="451"/>
        <end position="471"/>
    </location>
</feature>
<feature type="domain" description="Rab-GAP TBC" evidence="3">
    <location>
        <begin position="83"/>
        <end position="309"/>
    </location>
</feature>
<dbReference type="PROSITE" id="PS50086">
    <property type="entry name" value="TBC_RABGAP"/>
    <property type="match status" value="1"/>
</dbReference>
<keyword evidence="5" id="KW-1185">Reference proteome</keyword>
<dbReference type="OrthoDB" id="26371at2759"/>
<dbReference type="Gene3D" id="1.10.10.750">
    <property type="entry name" value="Ypt/Rab-GAP domain of gyp1p, domain 1"/>
    <property type="match status" value="1"/>
</dbReference>
<dbReference type="Proteomes" id="UP000076078">
    <property type="component" value="Unassembled WGS sequence"/>
</dbReference>
<keyword evidence="2" id="KW-0812">Transmembrane</keyword>
<evidence type="ECO:0000256" key="2">
    <source>
        <dbReference type="SAM" id="Phobius"/>
    </source>
</evidence>
<gene>
    <name evidence="4" type="ORF">DLAC_09172</name>
</gene>
<dbReference type="InParanoid" id="A0A151Z9C8"/>
<dbReference type="PANTHER" id="PTHR22957:SF457">
    <property type="entry name" value="RABGAP_TBC DOMAIN-CONTAINING PROTEIN"/>
    <property type="match status" value="1"/>
</dbReference>
<sequence length="586" mass="68051">MALAFPPHAIQAILEIESNLYNYRGSFIPGFSKEELTTGGTSSFVIKEQKLESKSKSRYGQFKFLLSQDVINIDSLRYLSWGGIPVEQRPLVWKLLLNYLPKEKNLHNKILFEKKNQYKQLVTQFYRNGDLQNVDKTLLNQIRLDVPRTVPKGFSSTKLIQSTILHKILERILYVWSITNPKISYFQGLNDIPAQFLLVFLSQYINLYGDLNDLNNDILEKVEADTFWCFSLLMNNLKNRFIDFHDGIQKMSIKLERLVKLKDLHLSDHLTNEGCDFILFSIRWMICLLAREFDYALSTRLWDSYIAHGPNFGYFHIYVCAALLTTKEWATYIKEKEFSDIIVFLQHLPTDNWNIYHIDYLLVRAHKIFLLEMKSMVQESFQNITDQFKLKSLKEQQEQKELEEFVNNINNSNNNNNNNSNSNNNNNNNNNNSESLDDKIKDIQSQMKIKNNQLSVNTNDDKKQKTTTTTTPQPIQLEQLKEIHQELLVSTLSNKEIISPVVMEKIIELVTFNNEINLLNIQPDDADKELVKQVTTHLIIVMGTLLLVSVVLIIVIISTSLTILALQDKLTLPKEDDNQSDDDELD</sequence>
<dbReference type="Pfam" id="PF00566">
    <property type="entry name" value="RabGAP-TBC"/>
    <property type="match status" value="1"/>
</dbReference>
<dbReference type="InterPro" id="IPR000195">
    <property type="entry name" value="Rab-GAP-TBC_dom"/>
</dbReference>
<evidence type="ECO:0000313" key="4">
    <source>
        <dbReference type="EMBL" id="KYQ90547.1"/>
    </source>
</evidence>
<dbReference type="OMA" id="WDSYIAH"/>
<feature type="compositionally biased region" description="Low complexity" evidence="1">
    <location>
        <begin position="408"/>
        <end position="433"/>
    </location>
</feature>
<evidence type="ECO:0000259" key="3">
    <source>
        <dbReference type="PROSITE" id="PS50086"/>
    </source>
</evidence>
<feature type="transmembrane region" description="Helical" evidence="2">
    <location>
        <begin position="538"/>
        <end position="566"/>
    </location>
</feature>
<keyword evidence="2" id="KW-0472">Membrane</keyword>
<evidence type="ECO:0000256" key="1">
    <source>
        <dbReference type="SAM" id="MobiDB-lite"/>
    </source>
</evidence>
<dbReference type="GO" id="GO:0005096">
    <property type="term" value="F:GTPase activator activity"/>
    <property type="evidence" value="ECO:0007669"/>
    <property type="project" value="TreeGrafter"/>
</dbReference>
<name>A0A151Z9C8_TIELA</name>
<dbReference type="STRING" id="361077.A0A151Z9C8"/>
<dbReference type="AlphaFoldDB" id="A0A151Z9C8"/>
<dbReference type="InterPro" id="IPR035969">
    <property type="entry name" value="Rab-GAP_TBC_sf"/>
</dbReference>
<evidence type="ECO:0000313" key="5">
    <source>
        <dbReference type="Proteomes" id="UP000076078"/>
    </source>
</evidence>
<dbReference type="PANTHER" id="PTHR22957">
    <property type="entry name" value="TBC1 DOMAIN FAMILY MEMBER GTPASE-ACTIVATING PROTEIN"/>
    <property type="match status" value="1"/>
</dbReference>
<proteinExistence type="predicted"/>
<accession>A0A151Z9C8</accession>
<dbReference type="SUPFAM" id="SSF47923">
    <property type="entry name" value="Ypt/Rab-GAP domain of gyp1p"/>
    <property type="match status" value="2"/>
</dbReference>
<protein>
    <submittedName>
        <fullName evidence="4">RabGAP/TBC domain-containing protein</fullName>
    </submittedName>
</protein>